<evidence type="ECO:0000256" key="1">
    <source>
        <dbReference type="SAM" id="MobiDB-lite"/>
    </source>
</evidence>
<feature type="region of interest" description="Disordered" evidence="1">
    <location>
        <begin position="1"/>
        <end position="24"/>
    </location>
</feature>
<keyword evidence="3" id="KW-1185">Reference proteome</keyword>
<organism evidence="2 3">
    <name type="scientific">Datura stramonium</name>
    <name type="common">Jimsonweed</name>
    <name type="synonym">Common thornapple</name>
    <dbReference type="NCBI Taxonomy" id="4076"/>
    <lineage>
        <taxon>Eukaryota</taxon>
        <taxon>Viridiplantae</taxon>
        <taxon>Streptophyta</taxon>
        <taxon>Embryophyta</taxon>
        <taxon>Tracheophyta</taxon>
        <taxon>Spermatophyta</taxon>
        <taxon>Magnoliopsida</taxon>
        <taxon>eudicotyledons</taxon>
        <taxon>Gunneridae</taxon>
        <taxon>Pentapetalae</taxon>
        <taxon>asterids</taxon>
        <taxon>lamiids</taxon>
        <taxon>Solanales</taxon>
        <taxon>Solanaceae</taxon>
        <taxon>Solanoideae</taxon>
        <taxon>Datureae</taxon>
        <taxon>Datura</taxon>
    </lineage>
</organism>
<evidence type="ECO:0000313" key="3">
    <source>
        <dbReference type="Proteomes" id="UP000823775"/>
    </source>
</evidence>
<dbReference type="EMBL" id="JACEIK010004881">
    <property type="protein sequence ID" value="MCD9646658.1"/>
    <property type="molecule type" value="Genomic_DNA"/>
</dbReference>
<protein>
    <submittedName>
        <fullName evidence="2">Uncharacterized protein</fullName>
    </submittedName>
</protein>
<evidence type="ECO:0000313" key="2">
    <source>
        <dbReference type="EMBL" id="MCD9646658.1"/>
    </source>
</evidence>
<sequence>MACTMRRQGRSMEQRSVPTALAQGEADALPRPILPHTTPFSNLLSIVLSPFARLRNHPFTPEIPLNSIVPVITHPPPASNGVRRRGAARPFKSSQSR</sequence>
<gene>
    <name evidence="2" type="ORF">HAX54_036684</name>
</gene>
<reference evidence="2 3" key="1">
    <citation type="journal article" date="2021" name="BMC Genomics">
        <title>Datura genome reveals duplications of psychoactive alkaloid biosynthetic genes and high mutation rate following tissue culture.</title>
        <authorList>
            <person name="Rajewski A."/>
            <person name="Carter-House D."/>
            <person name="Stajich J."/>
            <person name="Litt A."/>
        </authorList>
    </citation>
    <scope>NUCLEOTIDE SEQUENCE [LARGE SCALE GENOMIC DNA]</scope>
    <source>
        <strain evidence="2">AR-01</strain>
    </source>
</reference>
<accession>A0ABS8VKI8</accession>
<proteinExistence type="predicted"/>
<dbReference type="Proteomes" id="UP000823775">
    <property type="component" value="Unassembled WGS sequence"/>
</dbReference>
<comment type="caution">
    <text evidence="2">The sequence shown here is derived from an EMBL/GenBank/DDBJ whole genome shotgun (WGS) entry which is preliminary data.</text>
</comment>
<name>A0ABS8VKI8_DATST</name>
<feature type="region of interest" description="Disordered" evidence="1">
    <location>
        <begin position="67"/>
        <end position="97"/>
    </location>
</feature>